<evidence type="ECO:0000313" key="2">
    <source>
        <dbReference type="Proteomes" id="UP001151760"/>
    </source>
</evidence>
<reference evidence="1" key="2">
    <citation type="submission" date="2022-01" db="EMBL/GenBank/DDBJ databases">
        <authorList>
            <person name="Yamashiro T."/>
            <person name="Shiraishi A."/>
            <person name="Satake H."/>
            <person name="Nakayama K."/>
        </authorList>
    </citation>
    <scope>NUCLEOTIDE SEQUENCE</scope>
</reference>
<evidence type="ECO:0000313" key="1">
    <source>
        <dbReference type="EMBL" id="GJT27774.1"/>
    </source>
</evidence>
<reference evidence="1" key="1">
    <citation type="journal article" date="2022" name="Int. J. Mol. Sci.">
        <title>Draft Genome of Tanacetum Coccineum: Genomic Comparison of Closely Related Tanacetum-Family Plants.</title>
        <authorList>
            <person name="Yamashiro T."/>
            <person name="Shiraishi A."/>
            <person name="Nakayama K."/>
            <person name="Satake H."/>
        </authorList>
    </citation>
    <scope>NUCLEOTIDE SEQUENCE</scope>
</reference>
<organism evidence="1 2">
    <name type="scientific">Tanacetum coccineum</name>
    <dbReference type="NCBI Taxonomy" id="301880"/>
    <lineage>
        <taxon>Eukaryota</taxon>
        <taxon>Viridiplantae</taxon>
        <taxon>Streptophyta</taxon>
        <taxon>Embryophyta</taxon>
        <taxon>Tracheophyta</taxon>
        <taxon>Spermatophyta</taxon>
        <taxon>Magnoliopsida</taxon>
        <taxon>eudicotyledons</taxon>
        <taxon>Gunneridae</taxon>
        <taxon>Pentapetalae</taxon>
        <taxon>asterids</taxon>
        <taxon>campanulids</taxon>
        <taxon>Asterales</taxon>
        <taxon>Asteraceae</taxon>
        <taxon>Asteroideae</taxon>
        <taxon>Anthemideae</taxon>
        <taxon>Anthemidinae</taxon>
        <taxon>Tanacetum</taxon>
    </lineage>
</organism>
<accession>A0ABQ5CSI0</accession>
<gene>
    <name evidence="1" type="ORF">Tco_0908049</name>
</gene>
<dbReference type="Proteomes" id="UP001151760">
    <property type="component" value="Unassembled WGS sequence"/>
</dbReference>
<proteinExistence type="predicted"/>
<comment type="caution">
    <text evidence="1">The sequence shown here is derived from an EMBL/GenBank/DDBJ whole genome shotgun (WGS) entry which is preliminary data.</text>
</comment>
<dbReference type="EMBL" id="BQNB010014407">
    <property type="protein sequence ID" value="GJT27774.1"/>
    <property type="molecule type" value="Genomic_DNA"/>
</dbReference>
<name>A0ABQ5CSI0_9ASTR</name>
<keyword evidence="2" id="KW-1185">Reference proteome</keyword>
<sequence length="104" mass="11879">MDHTSSMEEAQRGVGFALDPLTKLAQHVISKNDMLAILRRTRGREEAQEKWEFALKSLREQARTSHLWIASLAIRLKLPLLIELGLMEGELGLEELPWTLLAYP</sequence>
<protein>
    <submittedName>
        <fullName evidence="1">Uncharacterized protein</fullName>
    </submittedName>
</protein>